<sequence length="287" mass="30341">MCSWLRVASPGFGRIRVSHAGGEEEMPARLFPRVRQGFHQAGQLVSRRGKQPRRKSGLAARSLPRSQGTVKEQAPRSPVAGRVTGKGHSGAEWGADSSEVSGGPSGKTVAGGPANGSLVAVGGTSSSGHVPPASASKLTFFFPSSLWVMRGWSAGAWSFDPKVARVDLGGMSGRPVSLYAQGFLRSRAHEVHPLPTSKAPARMNRQGLGRKMVIRGVSRCSVGQKSRVWLVAGPNPGCGVRETPVWQQPDWVGLPEVLTAPCFQEGVPKGGQEEVVQTKVELQLQGG</sequence>
<dbReference type="EMBL" id="LGRX02012486">
    <property type="protein sequence ID" value="KAK3267314.1"/>
    <property type="molecule type" value="Genomic_DNA"/>
</dbReference>
<dbReference type="AlphaFoldDB" id="A0AAE0FWI2"/>
<feature type="compositionally biased region" description="Basic residues" evidence="1">
    <location>
        <begin position="47"/>
        <end position="56"/>
    </location>
</feature>
<gene>
    <name evidence="2" type="ORF">CYMTET_24120</name>
</gene>
<keyword evidence="3" id="KW-1185">Reference proteome</keyword>
<organism evidence="2 3">
    <name type="scientific">Cymbomonas tetramitiformis</name>
    <dbReference type="NCBI Taxonomy" id="36881"/>
    <lineage>
        <taxon>Eukaryota</taxon>
        <taxon>Viridiplantae</taxon>
        <taxon>Chlorophyta</taxon>
        <taxon>Pyramimonadophyceae</taxon>
        <taxon>Pyramimonadales</taxon>
        <taxon>Pyramimonadaceae</taxon>
        <taxon>Cymbomonas</taxon>
    </lineage>
</organism>
<reference evidence="2 3" key="1">
    <citation type="journal article" date="2015" name="Genome Biol. Evol.">
        <title>Comparative Genomics of a Bacterivorous Green Alga Reveals Evolutionary Causalities and Consequences of Phago-Mixotrophic Mode of Nutrition.</title>
        <authorList>
            <person name="Burns J.A."/>
            <person name="Paasch A."/>
            <person name="Narechania A."/>
            <person name="Kim E."/>
        </authorList>
    </citation>
    <scope>NUCLEOTIDE SEQUENCE [LARGE SCALE GENOMIC DNA]</scope>
    <source>
        <strain evidence="2 3">PLY_AMNH</strain>
    </source>
</reference>
<accession>A0AAE0FWI2</accession>
<name>A0AAE0FWI2_9CHLO</name>
<protein>
    <submittedName>
        <fullName evidence="2">Uncharacterized protein</fullName>
    </submittedName>
</protein>
<comment type="caution">
    <text evidence="2">The sequence shown here is derived from an EMBL/GenBank/DDBJ whole genome shotgun (WGS) entry which is preliminary data.</text>
</comment>
<evidence type="ECO:0000256" key="1">
    <source>
        <dbReference type="SAM" id="MobiDB-lite"/>
    </source>
</evidence>
<dbReference type="Proteomes" id="UP001190700">
    <property type="component" value="Unassembled WGS sequence"/>
</dbReference>
<feature type="region of interest" description="Disordered" evidence="1">
    <location>
        <begin position="42"/>
        <end position="111"/>
    </location>
</feature>
<proteinExistence type="predicted"/>
<evidence type="ECO:0000313" key="2">
    <source>
        <dbReference type="EMBL" id="KAK3267314.1"/>
    </source>
</evidence>
<evidence type="ECO:0000313" key="3">
    <source>
        <dbReference type="Proteomes" id="UP001190700"/>
    </source>
</evidence>